<protein>
    <submittedName>
        <fullName evidence="2">Uncharacterized protein</fullName>
    </submittedName>
</protein>
<evidence type="ECO:0000256" key="1">
    <source>
        <dbReference type="SAM" id="Phobius"/>
    </source>
</evidence>
<keyword evidence="1" id="KW-0472">Membrane</keyword>
<comment type="caution">
    <text evidence="2">The sequence shown here is derived from an EMBL/GenBank/DDBJ whole genome shotgun (WGS) entry which is preliminary data.</text>
</comment>
<dbReference type="GO" id="GO:0003677">
    <property type="term" value="F:DNA binding"/>
    <property type="evidence" value="ECO:0007669"/>
    <property type="project" value="InterPro"/>
</dbReference>
<accession>A0A498JYA7</accession>
<keyword evidence="1" id="KW-1133">Transmembrane helix</keyword>
<dbReference type="InterPro" id="IPR036431">
    <property type="entry name" value="ARID_dom_sf"/>
</dbReference>
<dbReference type="AlphaFoldDB" id="A0A498JYA7"/>
<keyword evidence="1" id="KW-0812">Transmembrane</keyword>
<name>A0A498JYA7_MALDO</name>
<evidence type="ECO:0000313" key="3">
    <source>
        <dbReference type="Proteomes" id="UP000290289"/>
    </source>
</evidence>
<dbReference type="Proteomes" id="UP000290289">
    <property type="component" value="Chromosome 5"/>
</dbReference>
<organism evidence="2 3">
    <name type="scientific">Malus domestica</name>
    <name type="common">Apple</name>
    <name type="synonym">Pyrus malus</name>
    <dbReference type="NCBI Taxonomy" id="3750"/>
    <lineage>
        <taxon>Eukaryota</taxon>
        <taxon>Viridiplantae</taxon>
        <taxon>Streptophyta</taxon>
        <taxon>Embryophyta</taxon>
        <taxon>Tracheophyta</taxon>
        <taxon>Spermatophyta</taxon>
        <taxon>Magnoliopsida</taxon>
        <taxon>eudicotyledons</taxon>
        <taxon>Gunneridae</taxon>
        <taxon>Pentapetalae</taxon>
        <taxon>rosids</taxon>
        <taxon>fabids</taxon>
        <taxon>Rosales</taxon>
        <taxon>Rosaceae</taxon>
        <taxon>Amygdaloideae</taxon>
        <taxon>Maleae</taxon>
        <taxon>Malus</taxon>
    </lineage>
</organism>
<evidence type="ECO:0000313" key="2">
    <source>
        <dbReference type="EMBL" id="RXI00216.1"/>
    </source>
</evidence>
<sequence length="74" mass="8575">MFSPTSTSALFVLRKHYSTLLYHYEQVHLSPFLCLLIILFFDFAPLFVFHAESPAETVLNFLNLCISNGKTKKY</sequence>
<feature type="transmembrane region" description="Helical" evidence="1">
    <location>
        <begin position="29"/>
        <end position="49"/>
    </location>
</feature>
<reference evidence="2 3" key="1">
    <citation type="submission" date="2018-10" db="EMBL/GenBank/DDBJ databases">
        <title>A high-quality apple genome assembly.</title>
        <authorList>
            <person name="Hu J."/>
        </authorList>
    </citation>
    <scope>NUCLEOTIDE SEQUENCE [LARGE SCALE GENOMIC DNA]</scope>
    <source>
        <strain evidence="3">cv. HFTH1</strain>
        <tissue evidence="2">Young leaf</tissue>
    </source>
</reference>
<proteinExistence type="predicted"/>
<dbReference type="SUPFAM" id="SSF46774">
    <property type="entry name" value="ARID-like"/>
    <property type="match status" value="1"/>
</dbReference>
<dbReference type="EMBL" id="RDQH01000331">
    <property type="protein sequence ID" value="RXI00216.1"/>
    <property type="molecule type" value="Genomic_DNA"/>
</dbReference>
<keyword evidence="3" id="KW-1185">Reference proteome</keyword>
<gene>
    <name evidence="2" type="ORF">DVH24_037764</name>
</gene>